<comment type="subunit">
    <text evidence="5">Monomer.</text>
</comment>
<dbReference type="GO" id="GO:0005737">
    <property type="term" value="C:cytoplasm"/>
    <property type="evidence" value="ECO:0007669"/>
    <property type="project" value="TreeGrafter"/>
</dbReference>
<evidence type="ECO:0000256" key="2">
    <source>
        <dbReference type="ARBA" id="ARBA00004799"/>
    </source>
</evidence>
<evidence type="ECO:0000256" key="8">
    <source>
        <dbReference type="ARBA" id="ARBA00019357"/>
    </source>
</evidence>
<keyword evidence="10" id="KW-0479">Metal-binding</keyword>
<evidence type="ECO:0000256" key="17">
    <source>
        <dbReference type="ARBA" id="ARBA00049161"/>
    </source>
</evidence>
<evidence type="ECO:0000256" key="10">
    <source>
        <dbReference type="ARBA" id="ARBA00022723"/>
    </source>
</evidence>
<evidence type="ECO:0000256" key="13">
    <source>
        <dbReference type="ARBA" id="ARBA00022842"/>
    </source>
</evidence>
<evidence type="ECO:0000256" key="9">
    <source>
        <dbReference type="ARBA" id="ARBA00022598"/>
    </source>
</evidence>
<comment type="catalytic activity">
    <reaction evidence="16">
        <text>(6S)-5,6,7,8-tetrahydrofolyl-(gamma-L-Glu)(n) + L-glutamate + ATP = (6S)-5,6,7,8-tetrahydrofolyl-(gamma-L-Glu)(n+1) + ADP + phosphate + H(+)</text>
        <dbReference type="Rhea" id="RHEA:10580"/>
        <dbReference type="Rhea" id="RHEA-COMP:14738"/>
        <dbReference type="Rhea" id="RHEA-COMP:14740"/>
        <dbReference type="ChEBI" id="CHEBI:15378"/>
        <dbReference type="ChEBI" id="CHEBI:29985"/>
        <dbReference type="ChEBI" id="CHEBI:30616"/>
        <dbReference type="ChEBI" id="CHEBI:43474"/>
        <dbReference type="ChEBI" id="CHEBI:141005"/>
        <dbReference type="ChEBI" id="CHEBI:456216"/>
        <dbReference type="EC" id="6.3.2.17"/>
    </reaction>
</comment>
<evidence type="ECO:0000256" key="16">
    <source>
        <dbReference type="ARBA" id="ARBA00047493"/>
    </source>
</evidence>
<dbReference type="GO" id="GO:0046872">
    <property type="term" value="F:metal ion binding"/>
    <property type="evidence" value="ECO:0007669"/>
    <property type="project" value="UniProtKB-KW"/>
</dbReference>
<dbReference type="SUPFAM" id="SSF53244">
    <property type="entry name" value="MurD-like peptide ligases, peptide-binding domain"/>
    <property type="match status" value="1"/>
</dbReference>
<keyword evidence="14" id="KW-0289">Folate biosynthesis</keyword>
<dbReference type="PROSITE" id="PS01011">
    <property type="entry name" value="FOLYLPOLYGLU_SYNT_1"/>
    <property type="match status" value="1"/>
</dbReference>
<dbReference type="STRING" id="86666.SAMN04490247_0018"/>
<evidence type="ECO:0000313" key="21">
    <source>
        <dbReference type="EMBL" id="SDI92369.1"/>
    </source>
</evidence>
<dbReference type="GO" id="GO:0005524">
    <property type="term" value="F:ATP binding"/>
    <property type="evidence" value="ECO:0007669"/>
    <property type="project" value="UniProtKB-KW"/>
</dbReference>
<dbReference type="EC" id="6.3.2.17" evidence="7"/>
<dbReference type="InterPro" id="IPR036565">
    <property type="entry name" value="Mur-like_cat_sf"/>
</dbReference>
<keyword evidence="12 18" id="KW-0067">ATP-binding</keyword>
<dbReference type="NCBIfam" id="TIGR01499">
    <property type="entry name" value="folC"/>
    <property type="match status" value="1"/>
</dbReference>
<comment type="pathway">
    <text evidence="3">Cofactor biosynthesis; tetrahydrofolylpolyglutamate biosynthesis.</text>
</comment>
<comment type="cofactor">
    <cofactor evidence="1">
        <name>Mg(2+)</name>
        <dbReference type="ChEBI" id="CHEBI:18420"/>
    </cofactor>
</comment>
<dbReference type="InterPro" id="IPR001645">
    <property type="entry name" value="Folylpolyglutamate_synth"/>
</dbReference>
<comment type="catalytic activity">
    <reaction evidence="17">
        <text>7,8-dihydropteroate + L-glutamate + ATP = 7,8-dihydrofolate + ADP + phosphate + H(+)</text>
        <dbReference type="Rhea" id="RHEA:23584"/>
        <dbReference type="ChEBI" id="CHEBI:15378"/>
        <dbReference type="ChEBI" id="CHEBI:17839"/>
        <dbReference type="ChEBI" id="CHEBI:29985"/>
        <dbReference type="ChEBI" id="CHEBI:30616"/>
        <dbReference type="ChEBI" id="CHEBI:43474"/>
        <dbReference type="ChEBI" id="CHEBI:57451"/>
        <dbReference type="ChEBI" id="CHEBI:456216"/>
        <dbReference type="EC" id="6.3.2.12"/>
    </reaction>
</comment>
<evidence type="ECO:0000256" key="4">
    <source>
        <dbReference type="ARBA" id="ARBA00008276"/>
    </source>
</evidence>
<keyword evidence="11 18" id="KW-0547">Nucleotide-binding</keyword>
<dbReference type="InterPro" id="IPR018109">
    <property type="entry name" value="Folylpolyglutamate_synth_CS"/>
</dbReference>
<comment type="similarity">
    <text evidence="4 18">Belongs to the folylpolyglutamate synthase family.</text>
</comment>
<protein>
    <recommendedName>
        <fullName evidence="8">Dihydrofolate synthase/folylpolyglutamate synthase</fullName>
        <ecNumber evidence="6">6.3.2.12</ecNumber>
        <ecNumber evidence="7">6.3.2.17</ecNumber>
    </recommendedName>
    <alternativeName>
        <fullName evidence="15">Tetrahydrofolylpolyglutamate synthase</fullName>
    </alternativeName>
</protein>
<evidence type="ECO:0000256" key="12">
    <source>
        <dbReference type="ARBA" id="ARBA00022840"/>
    </source>
</evidence>
<keyword evidence="22" id="KW-1185">Reference proteome</keyword>
<dbReference type="Proteomes" id="UP000199225">
    <property type="component" value="Unassembled WGS sequence"/>
</dbReference>
<comment type="pathway">
    <text evidence="2">Cofactor biosynthesis; tetrahydrofolate biosynthesis; 7,8-dihydrofolate from 2-amino-4-hydroxy-6-hydroxymethyl-7,8-dihydropteridine diphosphate and 4-aminobenzoate: step 2/2.</text>
</comment>
<dbReference type="GO" id="GO:0008841">
    <property type="term" value="F:dihydrofolate synthase activity"/>
    <property type="evidence" value="ECO:0007669"/>
    <property type="project" value="UniProtKB-EC"/>
</dbReference>
<name>A0A1G8PIM4_9BACI</name>
<dbReference type="RefSeq" id="WP_093190520.1">
    <property type="nucleotide sequence ID" value="NZ_FNEV01000001.1"/>
</dbReference>
<sequence>MNKTDALDWIHSRSKFKIKPGLERMEWMADKLGHPEKKVPAIHVAGTNGKGSTTSFLRNLLQKQGYVTGTFTSPYITHFNERISINGGPISDEDLIHMVEKVKPLVEEATELPIGEPTEFEVITMMSFLYFEEQAVDVMVIETGLGGLYDSTNIITPALSIITNIGLDHQDILGESYSEIATQKAGIIKEGVPVVSGVEQPEARAVIVETAEKFLASLYQLNEDFFVKSEEAATFVYQFQTEEHYELTMIGEHQKKNASLAVTAIELLKKQGWNMDRTLYAQALFETKWPGRMEVIREEPLTLLDGAHNFEGTIALVETLKKQYADKRILVIYGAIHGKPVKEMIGLIREVAEEIAVVSFEFPKALQKQDYHFIDASLTYYTRGKDAYEAFRQSYRKNDIILCTGSLYFISEIRKYIEPYDGL</sequence>
<evidence type="ECO:0000259" key="19">
    <source>
        <dbReference type="Pfam" id="PF02875"/>
    </source>
</evidence>
<dbReference type="Pfam" id="PF08245">
    <property type="entry name" value="Mur_ligase_M"/>
    <property type="match status" value="1"/>
</dbReference>
<evidence type="ECO:0000256" key="5">
    <source>
        <dbReference type="ARBA" id="ARBA00011245"/>
    </source>
</evidence>
<evidence type="ECO:0000256" key="15">
    <source>
        <dbReference type="ARBA" id="ARBA00030592"/>
    </source>
</evidence>
<dbReference type="EMBL" id="FNEV01000001">
    <property type="protein sequence ID" value="SDI92369.1"/>
    <property type="molecule type" value="Genomic_DNA"/>
</dbReference>
<dbReference type="PROSITE" id="PS01012">
    <property type="entry name" value="FOLYLPOLYGLU_SYNT_2"/>
    <property type="match status" value="1"/>
</dbReference>
<evidence type="ECO:0000256" key="7">
    <source>
        <dbReference type="ARBA" id="ARBA00013025"/>
    </source>
</evidence>
<evidence type="ECO:0000256" key="18">
    <source>
        <dbReference type="PIRNR" id="PIRNR001563"/>
    </source>
</evidence>
<evidence type="ECO:0000256" key="14">
    <source>
        <dbReference type="ARBA" id="ARBA00022909"/>
    </source>
</evidence>
<evidence type="ECO:0000256" key="6">
    <source>
        <dbReference type="ARBA" id="ARBA00013023"/>
    </source>
</evidence>
<evidence type="ECO:0000256" key="3">
    <source>
        <dbReference type="ARBA" id="ARBA00005150"/>
    </source>
</evidence>
<organism evidence="21 22">
    <name type="scientific">Salimicrobium halophilum</name>
    <dbReference type="NCBI Taxonomy" id="86666"/>
    <lineage>
        <taxon>Bacteria</taxon>
        <taxon>Bacillati</taxon>
        <taxon>Bacillota</taxon>
        <taxon>Bacilli</taxon>
        <taxon>Bacillales</taxon>
        <taxon>Bacillaceae</taxon>
        <taxon>Salimicrobium</taxon>
    </lineage>
</organism>
<accession>A0A1G8PIM4</accession>
<dbReference type="Gene3D" id="3.40.1190.10">
    <property type="entry name" value="Mur-like, catalytic domain"/>
    <property type="match status" value="1"/>
</dbReference>
<dbReference type="OrthoDB" id="9809356at2"/>
<evidence type="ECO:0000256" key="11">
    <source>
        <dbReference type="ARBA" id="ARBA00022741"/>
    </source>
</evidence>
<dbReference type="SUPFAM" id="SSF53623">
    <property type="entry name" value="MurD-like peptide ligases, catalytic domain"/>
    <property type="match status" value="1"/>
</dbReference>
<evidence type="ECO:0000256" key="1">
    <source>
        <dbReference type="ARBA" id="ARBA00001946"/>
    </source>
</evidence>
<feature type="domain" description="Mur ligase central" evidence="20">
    <location>
        <begin position="44"/>
        <end position="264"/>
    </location>
</feature>
<evidence type="ECO:0000313" key="22">
    <source>
        <dbReference type="Proteomes" id="UP000199225"/>
    </source>
</evidence>
<dbReference type="AlphaFoldDB" id="A0A1G8PIM4"/>
<dbReference type="GO" id="GO:0046656">
    <property type="term" value="P:folic acid biosynthetic process"/>
    <property type="evidence" value="ECO:0007669"/>
    <property type="project" value="UniProtKB-KW"/>
</dbReference>
<dbReference type="InterPro" id="IPR013221">
    <property type="entry name" value="Mur_ligase_cen"/>
</dbReference>
<keyword evidence="13" id="KW-0460">Magnesium</keyword>
<reference evidence="22" key="1">
    <citation type="submission" date="2016-10" db="EMBL/GenBank/DDBJ databases">
        <authorList>
            <person name="Varghese N."/>
            <person name="Submissions S."/>
        </authorList>
    </citation>
    <scope>NUCLEOTIDE SEQUENCE [LARGE SCALE GENOMIC DNA]</scope>
    <source>
        <strain evidence="22">DSM 4771</strain>
    </source>
</reference>
<dbReference type="Pfam" id="PF02875">
    <property type="entry name" value="Mur_ligase_C"/>
    <property type="match status" value="1"/>
</dbReference>
<proteinExistence type="inferred from homology"/>
<evidence type="ECO:0000259" key="20">
    <source>
        <dbReference type="Pfam" id="PF08245"/>
    </source>
</evidence>
<dbReference type="EC" id="6.3.2.12" evidence="6"/>
<dbReference type="Gene3D" id="3.90.190.20">
    <property type="entry name" value="Mur ligase, C-terminal domain"/>
    <property type="match status" value="1"/>
</dbReference>
<dbReference type="GO" id="GO:0004326">
    <property type="term" value="F:tetrahydrofolylpolyglutamate synthase activity"/>
    <property type="evidence" value="ECO:0007669"/>
    <property type="project" value="UniProtKB-EC"/>
</dbReference>
<dbReference type="InterPro" id="IPR036615">
    <property type="entry name" value="Mur_ligase_C_dom_sf"/>
</dbReference>
<dbReference type="PANTHER" id="PTHR11136:SF0">
    <property type="entry name" value="DIHYDROFOLATE SYNTHETASE-RELATED"/>
    <property type="match status" value="1"/>
</dbReference>
<dbReference type="InterPro" id="IPR004101">
    <property type="entry name" value="Mur_ligase_C"/>
</dbReference>
<dbReference type="PIRSF" id="PIRSF001563">
    <property type="entry name" value="Folylpolyglu_synth"/>
    <property type="match status" value="1"/>
</dbReference>
<feature type="domain" description="Mur ligase C-terminal" evidence="19">
    <location>
        <begin position="291"/>
        <end position="406"/>
    </location>
</feature>
<keyword evidence="9 18" id="KW-0436">Ligase</keyword>
<dbReference type="FunFam" id="3.40.1190.10:FF:000004">
    <property type="entry name" value="Dihydrofolate synthase/folylpolyglutamate synthase"/>
    <property type="match status" value="1"/>
</dbReference>
<dbReference type="PANTHER" id="PTHR11136">
    <property type="entry name" value="FOLYLPOLYGLUTAMATE SYNTHASE-RELATED"/>
    <property type="match status" value="1"/>
</dbReference>
<gene>
    <name evidence="21" type="ORF">SAMN04490247_0018</name>
</gene>